<evidence type="ECO:0000313" key="2">
    <source>
        <dbReference type="Proteomes" id="UP000192796"/>
    </source>
</evidence>
<gene>
    <name evidence="1" type="ORF">A3860_25490</name>
</gene>
<accession>A0A1V9FYD4</accession>
<dbReference type="Proteomes" id="UP000192796">
    <property type="component" value="Unassembled WGS sequence"/>
</dbReference>
<organism evidence="1 2">
    <name type="scientific">Niastella vici</name>
    <dbReference type="NCBI Taxonomy" id="1703345"/>
    <lineage>
        <taxon>Bacteria</taxon>
        <taxon>Pseudomonadati</taxon>
        <taxon>Bacteroidota</taxon>
        <taxon>Chitinophagia</taxon>
        <taxon>Chitinophagales</taxon>
        <taxon>Chitinophagaceae</taxon>
        <taxon>Niastella</taxon>
    </lineage>
</organism>
<evidence type="ECO:0000313" key="1">
    <source>
        <dbReference type="EMBL" id="OQP63246.1"/>
    </source>
</evidence>
<keyword evidence="2" id="KW-1185">Reference proteome</keyword>
<dbReference type="STRING" id="1703345.A3860_25490"/>
<sequence>MDSVNALIVNDLTFAVTNLPTIDNEKSNAKGKLYSRANKAMAQQLLAEVYLRMGKNNLAEAQCQAIINSGKFNFIKARYGVGASKLMRSSKN</sequence>
<comment type="caution">
    <text evidence="1">The sequence shown here is derived from an EMBL/GenBank/DDBJ whole genome shotgun (WGS) entry which is preliminary data.</text>
</comment>
<reference evidence="1 2" key="1">
    <citation type="submission" date="2016-03" db="EMBL/GenBank/DDBJ databases">
        <title>Niastella vici sp. nov., isolated from farmland soil.</title>
        <authorList>
            <person name="Chen L."/>
            <person name="Wang D."/>
            <person name="Yang S."/>
            <person name="Wang G."/>
        </authorList>
    </citation>
    <scope>NUCLEOTIDE SEQUENCE [LARGE SCALE GENOMIC DNA]</scope>
    <source>
        <strain evidence="1 2">DJ57</strain>
    </source>
</reference>
<dbReference type="InterPro" id="IPR011990">
    <property type="entry name" value="TPR-like_helical_dom_sf"/>
</dbReference>
<protein>
    <submittedName>
        <fullName evidence="1">Uncharacterized protein</fullName>
    </submittedName>
</protein>
<name>A0A1V9FYD4_9BACT</name>
<dbReference type="AlphaFoldDB" id="A0A1V9FYD4"/>
<proteinExistence type="predicted"/>
<dbReference type="Gene3D" id="1.25.40.390">
    <property type="match status" value="1"/>
</dbReference>
<dbReference type="RefSeq" id="WP_216823459.1">
    <property type="nucleotide sequence ID" value="NZ_LVYD01000046.1"/>
</dbReference>
<dbReference type="EMBL" id="LVYD01000046">
    <property type="protein sequence ID" value="OQP63246.1"/>
    <property type="molecule type" value="Genomic_DNA"/>
</dbReference>
<dbReference type="SUPFAM" id="SSF48452">
    <property type="entry name" value="TPR-like"/>
    <property type="match status" value="1"/>
</dbReference>